<evidence type="ECO:0000313" key="2">
    <source>
        <dbReference type="EMBL" id="MFC0558401.1"/>
    </source>
</evidence>
<feature type="transmembrane region" description="Helical" evidence="1">
    <location>
        <begin position="61"/>
        <end position="89"/>
    </location>
</feature>
<evidence type="ECO:0008006" key="4">
    <source>
        <dbReference type="Google" id="ProtNLM"/>
    </source>
</evidence>
<organism evidence="2 3">
    <name type="scientific">Halalkalibacter alkalisediminis</name>
    <dbReference type="NCBI Taxonomy" id="935616"/>
    <lineage>
        <taxon>Bacteria</taxon>
        <taxon>Bacillati</taxon>
        <taxon>Bacillota</taxon>
        <taxon>Bacilli</taxon>
        <taxon>Bacillales</taxon>
        <taxon>Bacillaceae</taxon>
        <taxon>Halalkalibacter</taxon>
    </lineage>
</organism>
<keyword evidence="3" id="KW-1185">Reference proteome</keyword>
<dbReference type="RefSeq" id="WP_273840926.1">
    <property type="nucleotide sequence ID" value="NZ_JAQQWT010000003.1"/>
</dbReference>
<dbReference type="EMBL" id="JBHLTR010000004">
    <property type="protein sequence ID" value="MFC0558401.1"/>
    <property type="molecule type" value="Genomic_DNA"/>
</dbReference>
<gene>
    <name evidence="2" type="ORF">ACFFH4_04985</name>
</gene>
<keyword evidence="1" id="KW-0812">Transmembrane</keyword>
<feature type="transmembrane region" description="Helical" evidence="1">
    <location>
        <begin position="158"/>
        <end position="175"/>
    </location>
</feature>
<proteinExistence type="predicted"/>
<comment type="caution">
    <text evidence="2">The sequence shown here is derived from an EMBL/GenBank/DDBJ whole genome shotgun (WGS) entry which is preliminary data.</text>
</comment>
<protein>
    <recommendedName>
        <fullName evidence="4">Yip1 domain-containing protein</fullName>
    </recommendedName>
</protein>
<keyword evidence="1" id="KW-0472">Membrane</keyword>
<name>A0ABV6NCF0_9BACI</name>
<feature type="transmembrane region" description="Helical" evidence="1">
    <location>
        <begin position="126"/>
        <end position="146"/>
    </location>
</feature>
<sequence>MFGRMIALDAQAFRIFANTPKAVLYSRMILLVVGLGYGIFSIIANANYIVSFESPMLRRVIVPFLFVLFGLLTVIITKFGLTLLLWAGARGFGGPGRMREINNFVSISLVPGLLGVPFLVGAGGLILLLPLVLGVGWMYLICVKILEVTQEFQGIKAYLSVMAVFIFFASIYYIIMPTGTIS</sequence>
<dbReference type="Proteomes" id="UP001589833">
    <property type="component" value="Unassembled WGS sequence"/>
</dbReference>
<reference evidence="2 3" key="1">
    <citation type="submission" date="2024-09" db="EMBL/GenBank/DDBJ databases">
        <authorList>
            <person name="Sun Q."/>
            <person name="Mori K."/>
        </authorList>
    </citation>
    <scope>NUCLEOTIDE SEQUENCE [LARGE SCALE GENOMIC DNA]</scope>
    <source>
        <strain evidence="2 3">NCAIM B.02301</strain>
    </source>
</reference>
<feature type="transmembrane region" description="Helical" evidence="1">
    <location>
        <begin position="28"/>
        <end position="49"/>
    </location>
</feature>
<keyword evidence="1" id="KW-1133">Transmembrane helix</keyword>
<evidence type="ECO:0000256" key="1">
    <source>
        <dbReference type="SAM" id="Phobius"/>
    </source>
</evidence>
<evidence type="ECO:0000313" key="3">
    <source>
        <dbReference type="Proteomes" id="UP001589833"/>
    </source>
</evidence>
<accession>A0ABV6NCF0</accession>